<evidence type="ECO:0000313" key="1">
    <source>
        <dbReference type="EMBL" id="AOS53124.1"/>
    </source>
</evidence>
<dbReference type="EMBL" id="KX713899">
    <property type="protein sequence ID" value="AOS53124.1"/>
    <property type="molecule type" value="Genomic_DNA"/>
</dbReference>
<dbReference type="GeneID" id="29292020"/>
<protein>
    <submittedName>
        <fullName evidence="1">Uncharacterized protein</fullName>
    </submittedName>
</protein>
<name>A0A1D8BET2_CYCPA</name>
<dbReference type="EMBL" id="KX713899">
    <property type="protein sequence ID" value="AOS53206.1"/>
    <property type="molecule type" value="Genomic_DNA"/>
</dbReference>
<reference evidence="1" key="1">
    <citation type="journal article" date="2016" name="Conserv Genet Resour">
        <title>Characterization of the complete chloroplast genome of Cycas panzhihuaensis.</title>
        <authorList>
            <person name="Han J."/>
            <person name="Wang M."/>
            <person name="Qiu Q."/>
            <person name="Guo R."/>
        </authorList>
    </citation>
    <scope>NUCLEOTIDE SEQUENCE</scope>
</reference>
<gene>
    <name evidence="1" type="primary">orf130</name>
</gene>
<dbReference type="RefSeq" id="YP_009308257.1">
    <property type="nucleotide sequence ID" value="NC_031413.1"/>
</dbReference>
<geneLocation type="chloroplast" evidence="1"/>
<organism evidence="1">
    <name type="scientific">Cycas panzhihuaensis</name>
    <name type="common">Dukou cycad</name>
    <name type="synonym">Cycas baguanheensis</name>
    <dbReference type="NCBI Taxonomy" id="123604"/>
    <lineage>
        <taxon>Eukaryota</taxon>
        <taxon>Viridiplantae</taxon>
        <taxon>Streptophyta</taxon>
        <taxon>Embryophyta</taxon>
        <taxon>Tracheophyta</taxon>
        <taxon>Spermatophyta</taxon>
        <taxon>Cycadidae</taxon>
        <taxon>Cycadales</taxon>
        <taxon>Cycadaceae</taxon>
        <taxon>Cycas</taxon>
    </lineage>
</organism>
<dbReference type="GeneID" id="29292127"/>
<keyword evidence="1" id="KW-0150">Chloroplast</keyword>
<accession>A0A1D8BET2</accession>
<dbReference type="AlphaFoldDB" id="A0A1D8BET2"/>
<sequence length="130" mass="16015">MGKFGFYCQLSQSYRKEYFLLIRAITYGEIRTLSPISIEQVLHEHEEDFVQHRSNTSTKRTQYCLKEESKQNQVKMIQIKLFFLHQRYSHFRRNRSYPWSTSIFHFHSEVLMCFHTFLRPRSKKWTNSFY</sequence>
<keyword evidence="1" id="KW-0934">Plastid</keyword>
<proteinExistence type="predicted"/>
<dbReference type="RefSeq" id="YP_009308175.1">
    <property type="nucleotide sequence ID" value="NC_031413.1"/>
</dbReference>